<dbReference type="EMBL" id="JACHML010000001">
    <property type="protein sequence ID" value="MBB6391636.1"/>
    <property type="molecule type" value="Genomic_DNA"/>
</dbReference>
<comment type="caution">
    <text evidence="2">The sequence shown here is derived from an EMBL/GenBank/DDBJ whole genome shotgun (WGS) entry which is preliminary data.</text>
</comment>
<keyword evidence="3" id="KW-1185">Reference proteome</keyword>
<proteinExistence type="predicted"/>
<keyword evidence="1" id="KW-0812">Transmembrane</keyword>
<evidence type="ECO:0008006" key="4">
    <source>
        <dbReference type="Google" id="ProtNLM"/>
    </source>
</evidence>
<keyword evidence="1" id="KW-0472">Membrane</keyword>
<gene>
    <name evidence="2" type="ORF">HD594_001949</name>
</gene>
<dbReference type="Proteomes" id="UP000537775">
    <property type="component" value="Unassembled WGS sequence"/>
</dbReference>
<evidence type="ECO:0000313" key="2">
    <source>
        <dbReference type="EMBL" id="MBB6391636.1"/>
    </source>
</evidence>
<organism evidence="2 3">
    <name type="scientific">Microbacterium thalassium</name>
    <dbReference type="NCBI Taxonomy" id="362649"/>
    <lineage>
        <taxon>Bacteria</taxon>
        <taxon>Bacillati</taxon>
        <taxon>Actinomycetota</taxon>
        <taxon>Actinomycetes</taxon>
        <taxon>Micrococcales</taxon>
        <taxon>Microbacteriaceae</taxon>
        <taxon>Microbacterium</taxon>
    </lineage>
</organism>
<name>A0A7X0KUX7_9MICO</name>
<reference evidence="2 3" key="1">
    <citation type="submission" date="2020-08" db="EMBL/GenBank/DDBJ databases">
        <title>Sequencing the genomes of 1000 actinobacteria strains.</title>
        <authorList>
            <person name="Klenk H.-P."/>
        </authorList>
    </citation>
    <scope>NUCLEOTIDE SEQUENCE [LARGE SCALE GENOMIC DNA]</scope>
    <source>
        <strain evidence="2 3">DSM 12511</strain>
    </source>
</reference>
<accession>A0A7X0KUX7</accession>
<protein>
    <recommendedName>
        <fullName evidence="4">PilN domain-containing protein</fullName>
    </recommendedName>
</protein>
<dbReference type="RefSeq" id="WP_184750788.1">
    <property type="nucleotide sequence ID" value="NZ_BAAAJR010000006.1"/>
</dbReference>
<evidence type="ECO:0000313" key="3">
    <source>
        <dbReference type="Proteomes" id="UP000537775"/>
    </source>
</evidence>
<sequence length="217" mass="22948">MTAAIPAVPFGGVPRVNLIPRSEIERRQRDATLRGWVWGIGGAVLAAVLVIAGALALNWFADQRLAAEQARTNDLLVELATLSDVSTALSTERDLTSFRAESMGSDFAWSPVIDSLESTMPGEVSLIGFNLIAGGVPQGEDPALEPGLIGTLTLSSPNVIDIAQTVRSMRSIDGVIDADGSLVATSSSTVGQYTYELSITFDQSIYSGRYLETEGGE</sequence>
<feature type="transmembrane region" description="Helical" evidence="1">
    <location>
        <begin position="36"/>
        <end position="61"/>
    </location>
</feature>
<dbReference type="AlphaFoldDB" id="A0A7X0KUX7"/>
<evidence type="ECO:0000256" key="1">
    <source>
        <dbReference type="SAM" id="Phobius"/>
    </source>
</evidence>
<keyword evidence="1" id="KW-1133">Transmembrane helix</keyword>